<protein>
    <submittedName>
        <fullName evidence="10">Glycerol proton symporter of the plasma membrane, subject to glucose-induced inactivation</fullName>
    </submittedName>
</protein>
<dbReference type="AlphaFoldDB" id="C4QVV9"/>
<dbReference type="RefSeq" id="XP_002489663.1">
    <property type="nucleotide sequence ID" value="XM_002489618.1"/>
</dbReference>
<dbReference type="KEGG" id="ppa:PAS_chr1-1_0028"/>
<evidence type="ECO:0000256" key="4">
    <source>
        <dbReference type="ARBA" id="ARBA00022692"/>
    </source>
</evidence>
<feature type="transmembrane region" description="Helical" evidence="8">
    <location>
        <begin position="447"/>
        <end position="468"/>
    </location>
</feature>
<keyword evidence="6 8" id="KW-0472">Membrane</keyword>
<dbReference type="PROSITE" id="PS00217">
    <property type="entry name" value="SUGAR_TRANSPORT_2"/>
    <property type="match status" value="1"/>
</dbReference>
<feature type="transmembrane region" description="Helical" evidence="8">
    <location>
        <begin position="325"/>
        <end position="346"/>
    </location>
</feature>
<dbReference type="GO" id="GO:0005351">
    <property type="term" value="F:carbohydrate:proton symporter activity"/>
    <property type="evidence" value="ECO:0007669"/>
    <property type="project" value="TreeGrafter"/>
</dbReference>
<evidence type="ECO:0000256" key="5">
    <source>
        <dbReference type="ARBA" id="ARBA00022989"/>
    </source>
</evidence>
<evidence type="ECO:0000259" key="9">
    <source>
        <dbReference type="PROSITE" id="PS50850"/>
    </source>
</evidence>
<proteinExistence type="inferred from homology"/>
<dbReference type="eggNOG" id="KOG0254">
    <property type="taxonomic scope" value="Eukaryota"/>
</dbReference>
<dbReference type="GeneID" id="8197545"/>
<evidence type="ECO:0000256" key="1">
    <source>
        <dbReference type="ARBA" id="ARBA00004141"/>
    </source>
</evidence>
<feature type="transmembrane region" description="Helical" evidence="8">
    <location>
        <begin position="164"/>
        <end position="184"/>
    </location>
</feature>
<dbReference type="InterPro" id="IPR005828">
    <property type="entry name" value="MFS_sugar_transport-like"/>
</dbReference>
<feature type="transmembrane region" description="Helical" evidence="8">
    <location>
        <begin position="417"/>
        <end position="435"/>
    </location>
</feature>
<dbReference type="InParanoid" id="C4QVV9"/>
<keyword evidence="3 7" id="KW-0813">Transport</keyword>
<feature type="transmembrane region" description="Helical" evidence="8">
    <location>
        <begin position="107"/>
        <end position="133"/>
    </location>
</feature>
<sequence length="530" mass="58804">MAIYSQPVRTHLIYNRRIMLKLFQYQDFLRGKSFLWAITLCALQGFLLLGYDQGVMSCLISDPTFNKFFKYPNEDLQGDITGTYDLGCVAGSIFCYFFGEQLGRRKALILGGTIMVIGTVFLGAANGVGIFIAGRVITGIGNGINSSTVPTLQAECSPANIRGALLTLQGTVTILGLVIAYWAGFGTSFVDSNFQWRFPVSFQAFFAVCLVIQAIGLPDTPRWLVAHGRLNEARNVIACLLDKSEDDPEVESQLFDIKTTVDEEFAGGPFKFKEFLQMGKTQNFRRLCITIGVNIMQQFTGSNMINYYAPTVYQKTMGFDNQMSMILGGCTSITYLVGSVLPVFLVDRFGRRTLLMVSAGGLCFCFMMVSILLSTEIQAAAYAAVAFIFIFQIFLAVGFLPVPWFLGSELNITRLRARACSIASGWNWMCVYAIVKITPIAMKNLGWKTFIIFTVLNAMWIPIVYCFFPETNGLELEDIDLIFARGGFTGGVFSTRGKTVQKHAHLNQQLKTGDEKDTGDIEFVEDVSRA</sequence>
<gene>
    <name evidence="10" type="ordered locus">PAS_chr1-1_0028</name>
</gene>
<dbReference type="PANTHER" id="PTHR48022">
    <property type="entry name" value="PLASTIDIC GLUCOSE TRANSPORTER 4"/>
    <property type="match status" value="1"/>
</dbReference>
<dbReference type="PROSITE" id="PS50850">
    <property type="entry name" value="MFS"/>
    <property type="match status" value="1"/>
</dbReference>
<evidence type="ECO:0000256" key="8">
    <source>
        <dbReference type="SAM" id="Phobius"/>
    </source>
</evidence>
<dbReference type="SMR" id="C4QVV9"/>
<feature type="transmembrane region" description="Helical" evidence="8">
    <location>
        <begin position="33"/>
        <end position="51"/>
    </location>
</feature>
<dbReference type="GO" id="GO:0016020">
    <property type="term" value="C:membrane"/>
    <property type="evidence" value="ECO:0007669"/>
    <property type="project" value="UniProtKB-SubCell"/>
</dbReference>
<dbReference type="Gene3D" id="1.20.1250.20">
    <property type="entry name" value="MFS general substrate transporter like domains"/>
    <property type="match status" value="1"/>
</dbReference>
<reference evidence="10 11" key="1">
    <citation type="journal article" date="2009" name="Nat. Biotechnol.">
        <title>Genome sequence of the recombinant protein production host Pichia pastoris.</title>
        <authorList>
            <person name="De Schutter K."/>
            <person name="Lin Y.C."/>
            <person name="Tiels P."/>
            <person name="Van Hecke A."/>
            <person name="Glinka S."/>
            <person name="Weber-Lehmann J."/>
            <person name="Rouze P."/>
            <person name="Van de Peer Y."/>
            <person name="Callewaert N."/>
        </authorList>
    </citation>
    <scope>NUCLEOTIDE SEQUENCE [LARGE SCALE GENOMIC DNA]</scope>
    <source>
        <strain evidence="11">GS115 / ATCC 20864</strain>
    </source>
</reference>
<dbReference type="FunFam" id="1.20.1250.20:FF:000090">
    <property type="entry name" value="MFS sugar transporter, putative"/>
    <property type="match status" value="1"/>
</dbReference>
<feature type="transmembrane region" description="Helical" evidence="8">
    <location>
        <begin position="379"/>
        <end position="405"/>
    </location>
</feature>
<dbReference type="EMBL" id="FN392319">
    <property type="protein sequence ID" value="CAY67382.1"/>
    <property type="molecule type" value="Genomic_DNA"/>
</dbReference>
<dbReference type="Proteomes" id="UP000000314">
    <property type="component" value="Chromosome 1"/>
</dbReference>
<dbReference type="OMA" id="WMDYGTS"/>
<organism evidence="10 11">
    <name type="scientific">Komagataella phaffii (strain GS115 / ATCC 20864)</name>
    <name type="common">Yeast</name>
    <name type="synonym">Pichia pastoris</name>
    <dbReference type="NCBI Taxonomy" id="644223"/>
    <lineage>
        <taxon>Eukaryota</taxon>
        <taxon>Fungi</taxon>
        <taxon>Dikarya</taxon>
        <taxon>Ascomycota</taxon>
        <taxon>Saccharomycotina</taxon>
        <taxon>Pichiomycetes</taxon>
        <taxon>Pichiales</taxon>
        <taxon>Pichiaceae</taxon>
        <taxon>Komagataella</taxon>
    </lineage>
</organism>
<dbReference type="InterPro" id="IPR036259">
    <property type="entry name" value="MFS_trans_sf"/>
</dbReference>
<evidence type="ECO:0000256" key="7">
    <source>
        <dbReference type="RuleBase" id="RU003346"/>
    </source>
</evidence>
<dbReference type="InterPro" id="IPR005829">
    <property type="entry name" value="Sugar_transporter_CS"/>
</dbReference>
<keyword evidence="5 8" id="KW-1133">Transmembrane helix</keyword>
<accession>C4QVV9</accession>
<dbReference type="InterPro" id="IPR003663">
    <property type="entry name" value="Sugar/inositol_transpt"/>
</dbReference>
<dbReference type="HOGENOM" id="CLU_001265_30_3_1"/>
<dbReference type="FunCoup" id="C4QVV9">
    <property type="interactions" value="40"/>
</dbReference>
<dbReference type="PANTHER" id="PTHR48022:SF28">
    <property type="entry name" value="MAJOR FACILITATOR SUPERFAMILY (MFS) PROFILE DOMAIN-CONTAINING PROTEIN-RELATED"/>
    <property type="match status" value="1"/>
</dbReference>
<comment type="subcellular location">
    <subcellularLocation>
        <location evidence="1">Membrane</location>
        <topology evidence="1">Multi-pass membrane protein</topology>
    </subcellularLocation>
</comment>
<keyword evidence="11" id="KW-1185">Reference proteome</keyword>
<comment type="similarity">
    <text evidence="2 7">Belongs to the major facilitator superfamily. Sugar transporter (TC 2.A.1.1) family.</text>
</comment>
<dbReference type="InterPro" id="IPR050360">
    <property type="entry name" value="MFS_Sugar_Transporters"/>
</dbReference>
<evidence type="ECO:0000313" key="11">
    <source>
        <dbReference type="Proteomes" id="UP000000314"/>
    </source>
</evidence>
<feature type="transmembrane region" description="Helical" evidence="8">
    <location>
        <begin position="196"/>
        <end position="215"/>
    </location>
</feature>
<dbReference type="PRINTS" id="PR00171">
    <property type="entry name" value="SUGRTRNSPORT"/>
</dbReference>
<dbReference type="InterPro" id="IPR020846">
    <property type="entry name" value="MFS_dom"/>
</dbReference>
<dbReference type="NCBIfam" id="TIGR00879">
    <property type="entry name" value="SP"/>
    <property type="match status" value="1"/>
</dbReference>
<evidence type="ECO:0000256" key="2">
    <source>
        <dbReference type="ARBA" id="ARBA00010992"/>
    </source>
</evidence>
<evidence type="ECO:0000256" key="6">
    <source>
        <dbReference type="ARBA" id="ARBA00023136"/>
    </source>
</evidence>
<dbReference type="SUPFAM" id="SSF103473">
    <property type="entry name" value="MFS general substrate transporter"/>
    <property type="match status" value="1"/>
</dbReference>
<feature type="transmembrane region" description="Helical" evidence="8">
    <location>
        <begin position="353"/>
        <end position="373"/>
    </location>
</feature>
<feature type="domain" description="Major facilitator superfamily (MFS) profile" evidence="9">
    <location>
        <begin position="38"/>
        <end position="472"/>
    </location>
</feature>
<evidence type="ECO:0000256" key="3">
    <source>
        <dbReference type="ARBA" id="ARBA00022448"/>
    </source>
</evidence>
<dbReference type="Pfam" id="PF00083">
    <property type="entry name" value="Sugar_tr"/>
    <property type="match status" value="1"/>
</dbReference>
<evidence type="ECO:0000313" key="10">
    <source>
        <dbReference type="EMBL" id="CAY67382.1"/>
    </source>
</evidence>
<name>C4QVV9_KOMPG</name>
<keyword evidence="4 8" id="KW-0812">Transmembrane</keyword>
<dbReference type="OrthoDB" id="6133115at2759"/>
<dbReference type="TCDB" id="2.A.1.1.125">
    <property type="family name" value="the major facilitator superfamily (mfs)"/>
</dbReference>